<evidence type="ECO:0000313" key="2">
    <source>
        <dbReference type="RefSeq" id="XP_073782349.1"/>
    </source>
</evidence>
<dbReference type="Proteomes" id="UP000000437">
    <property type="component" value="Chromosome 16"/>
</dbReference>
<accession>A0AC58HK45</accession>
<protein>
    <submittedName>
        <fullName evidence="2">Uncharacterized protein isoform X1</fullName>
    </submittedName>
</protein>
<proteinExistence type="predicted"/>
<organism evidence="1 2">
    <name type="scientific">Danio rerio</name>
    <name type="common">Zebrafish</name>
    <name type="synonym">Brachydanio rerio</name>
    <dbReference type="NCBI Taxonomy" id="7955"/>
    <lineage>
        <taxon>Eukaryota</taxon>
        <taxon>Metazoa</taxon>
        <taxon>Chordata</taxon>
        <taxon>Craniata</taxon>
        <taxon>Vertebrata</taxon>
        <taxon>Euteleostomi</taxon>
        <taxon>Actinopterygii</taxon>
        <taxon>Neopterygii</taxon>
        <taxon>Teleostei</taxon>
        <taxon>Ostariophysi</taxon>
        <taxon>Cypriniformes</taxon>
        <taxon>Danionidae</taxon>
        <taxon>Danioninae</taxon>
        <taxon>Danio</taxon>
    </lineage>
</organism>
<reference evidence="2" key="1">
    <citation type="submission" date="2025-08" db="UniProtKB">
        <authorList>
            <consortium name="RefSeq"/>
        </authorList>
    </citation>
    <scope>IDENTIFICATION</scope>
    <source>
        <strain evidence="2">Tuebingen</strain>
        <tissue evidence="2">Fibroblasts and whole tissue</tissue>
    </source>
</reference>
<evidence type="ECO:0000313" key="1">
    <source>
        <dbReference type="Proteomes" id="UP000000437"/>
    </source>
</evidence>
<dbReference type="RefSeq" id="XP_073782349.1">
    <property type="nucleotide sequence ID" value="XM_073926248.1"/>
</dbReference>
<keyword evidence="1" id="KW-1185">Reference proteome</keyword>
<gene>
    <name evidence="2" type="primary">LOC137487924</name>
</gene>
<name>A0AC58HK45_DANRE</name>
<sequence>MRFPGLMFLLPRHGWHGRCAVAMVTAVGLMAVGVREVLISCTCVCERRCAPCRCSSAPSCFLPAAAAPSSASLTEFCSSCRHHGHDSHSGQPSFFKEPYFAIMAVTLIGTDDGSSRLTFQLFSETPEENLKKQTTSANFSPISSHHCKRKLSPVIVFPSLCTVLVFCTIKPYAGHCACAYSCAFVVVVRELLIDRRADKLGCVCVCQCGAALPRGTGEVERCTSSLQGFLCWHTRGQPPLLNLH</sequence>